<reference evidence="3" key="1">
    <citation type="submission" date="2025-08" db="UniProtKB">
        <authorList>
            <consortium name="RefSeq"/>
        </authorList>
    </citation>
    <scope>IDENTIFICATION</scope>
    <source>
        <strain evidence="3">USDA-PBARC FA_bdor</strain>
        <tissue evidence="3">Whole organism</tissue>
    </source>
</reference>
<feature type="compositionally biased region" description="Polar residues" evidence="1">
    <location>
        <begin position="64"/>
        <end position="96"/>
    </location>
</feature>
<dbReference type="Proteomes" id="UP000694866">
    <property type="component" value="Unplaced"/>
</dbReference>
<evidence type="ECO:0000313" key="3">
    <source>
        <dbReference type="RefSeq" id="XP_011302157.1"/>
    </source>
</evidence>
<accession>A0A9R1TZZ1</accession>
<dbReference type="GeneID" id="105265993"/>
<dbReference type="RefSeq" id="XP_011302157.1">
    <property type="nucleotide sequence ID" value="XM_011303855.1"/>
</dbReference>
<keyword evidence="2" id="KW-1185">Reference proteome</keyword>
<organism evidence="2 3">
    <name type="scientific">Fopius arisanus</name>
    <dbReference type="NCBI Taxonomy" id="64838"/>
    <lineage>
        <taxon>Eukaryota</taxon>
        <taxon>Metazoa</taxon>
        <taxon>Ecdysozoa</taxon>
        <taxon>Arthropoda</taxon>
        <taxon>Hexapoda</taxon>
        <taxon>Insecta</taxon>
        <taxon>Pterygota</taxon>
        <taxon>Neoptera</taxon>
        <taxon>Endopterygota</taxon>
        <taxon>Hymenoptera</taxon>
        <taxon>Apocrita</taxon>
        <taxon>Ichneumonoidea</taxon>
        <taxon>Braconidae</taxon>
        <taxon>Opiinae</taxon>
        <taxon>Fopius</taxon>
    </lineage>
</organism>
<evidence type="ECO:0000313" key="2">
    <source>
        <dbReference type="Proteomes" id="UP000694866"/>
    </source>
</evidence>
<evidence type="ECO:0000256" key="1">
    <source>
        <dbReference type="SAM" id="MobiDB-lite"/>
    </source>
</evidence>
<feature type="region of interest" description="Disordered" evidence="1">
    <location>
        <begin position="55"/>
        <end position="96"/>
    </location>
</feature>
<dbReference type="KEGG" id="fas:105265993"/>
<sequence>MNKKIISSQKRPKGKCHLFWRDTQFLQNEEKINQDPKPPHQKGGNIRNILKLSEMRGSRHRSSRTLNFSSPSTPVNISPHQPEFQRSNDIPPEGNTQKQLRNLTSAMGQIQSQLVKVLSALDDVKGMFSANSLLPADHGPLIDFHDHYCDTQEKLEIFEEKLHFEFRNIICHGIKTKIDLKSKLQYSIGRILRALMPTSVLDQYTAQKKKGEKKNY</sequence>
<dbReference type="AlphaFoldDB" id="A0A9R1TZZ1"/>
<proteinExistence type="predicted"/>
<protein>
    <submittedName>
        <fullName evidence="3">Uncharacterized protein isoform X1</fullName>
    </submittedName>
</protein>
<gene>
    <name evidence="3" type="primary">LOC105265993</name>
</gene>
<name>A0A9R1TZZ1_9HYME</name>